<protein>
    <submittedName>
        <fullName evidence="2">Reverse transcriptase</fullName>
    </submittedName>
</protein>
<feature type="region of interest" description="Disordered" evidence="1">
    <location>
        <begin position="1"/>
        <end position="54"/>
    </location>
</feature>
<name>A0AAV3ZCQ0_9GAST</name>
<proteinExistence type="predicted"/>
<evidence type="ECO:0000256" key="1">
    <source>
        <dbReference type="SAM" id="MobiDB-lite"/>
    </source>
</evidence>
<dbReference type="Proteomes" id="UP000735302">
    <property type="component" value="Unassembled WGS sequence"/>
</dbReference>
<keyword evidence="2" id="KW-0808">Transferase</keyword>
<dbReference type="EMBL" id="BLXT01002238">
    <property type="protein sequence ID" value="GFN92197.1"/>
    <property type="molecule type" value="Genomic_DNA"/>
</dbReference>
<reference evidence="2 3" key="1">
    <citation type="journal article" date="2021" name="Elife">
        <title>Chloroplast acquisition without the gene transfer in kleptoplastic sea slugs, Plakobranchus ocellatus.</title>
        <authorList>
            <person name="Maeda T."/>
            <person name="Takahashi S."/>
            <person name="Yoshida T."/>
            <person name="Shimamura S."/>
            <person name="Takaki Y."/>
            <person name="Nagai Y."/>
            <person name="Toyoda A."/>
            <person name="Suzuki Y."/>
            <person name="Arimoto A."/>
            <person name="Ishii H."/>
            <person name="Satoh N."/>
            <person name="Nishiyama T."/>
            <person name="Hasebe M."/>
            <person name="Maruyama T."/>
            <person name="Minagawa J."/>
            <person name="Obokata J."/>
            <person name="Shigenobu S."/>
        </authorList>
    </citation>
    <scope>NUCLEOTIDE SEQUENCE [LARGE SCALE GENOMIC DNA]</scope>
</reference>
<evidence type="ECO:0000313" key="2">
    <source>
        <dbReference type="EMBL" id="GFN92197.1"/>
    </source>
</evidence>
<dbReference type="PANTHER" id="PTHR19446">
    <property type="entry name" value="REVERSE TRANSCRIPTASES"/>
    <property type="match status" value="1"/>
</dbReference>
<keyword evidence="3" id="KW-1185">Reference proteome</keyword>
<comment type="caution">
    <text evidence="2">The sequence shown here is derived from an EMBL/GenBank/DDBJ whole genome shotgun (WGS) entry which is preliminary data.</text>
</comment>
<sequence>MGCLRMSPQQQRTAVADKTLENQSQVQNHSDKEIQAENRDDVLRHPSSDKRHKINFPPAKREELETHLKKTYSDPTREIPLEETTGIIWPAAPGIKFDSKPPSLQKVIAVVNKARAKSAPGPNGVPYLLYKRCPNVLKKLHKILQNAWKNIKISKEWMTAEGVYIPKEQDSRGINQFRPLSLLNVEGTIFFSVMAPRVTKYLTENGYINTSVQKGGIPGVSGCLEHATMIWEAIQRDKSEKLNLDVVWLDLANAYGTTRDDPASSQNVPCTRGHTGDAR</sequence>
<organism evidence="2 3">
    <name type="scientific">Plakobranchus ocellatus</name>
    <dbReference type="NCBI Taxonomy" id="259542"/>
    <lineage>
        <taxon>Eukaryota</taxon>
        <taxon>Metazoa</taxon>
        <taxon>Spiralia</taxon>
        <taxon>Lophotrochozoa</taxon>
        <taxon>Mollusca</taxon>
        <taxon>Gastropoda</taxon>
        <taxon>Heterobranchia</taxon>
        <taxon>Euthyneura</taxon>
        <taxon>Panpulmonata</taxon>
        <taxon>Sacoglossa</taxon>
        <taxon>Placobranchoidea</taxon>
        <taxon>Plakobranchidae</taxon>
        <taxon>Plakobranchus</taxon>
    </lineage>
</organism>
<feature type="region of interest" description="Disordered" evidence="1">
    <location>
        <begin position="259"/>
        <end position="279"/>
    </location>
</feature>
<dbReference type="GO" id="GO:0003964">
    <property type="term" value="F:RNA-directed DNA polymerase activity"/>
    <property type="evidence" value="ECO:0007669"/>
    <property type="project" value="UniProtKB-KW"/>
</dbReference>
<gene>
    <name evidence="2" type="ORF">PoB_001870300</name>
</gene>
<keyword evidence="2" id="KW-0695">RNA-directed DNA polymerase</keyword>
<keyword evidence="2" id="KW-0548">Nucleotidyltransferase</keyword>
<accession>A0AAV3ZCQ0</accession>
<feature type="compositionally biased region" description="Basic and acidic residues" evidence="1">
    <location>
        <begin position="29"/>
        <end position="49"/>
    </location>
</feature>
<dbReference type="AlphaFoldDB" id="A0AAV3ZCQ0"/>
<evidence type="ECO:0000313" key="3">
    <source>
        <dbReference type="Proteomes" id="UP000735302"/>
    </source>
</evidence>